<gene>
    <name evidence="2" type="ORF">AQI95_07145</name>
</gene>
<organism evidence="2 3">
    <name type="scientific">Streptomyces yokosukanensis</name>
    <dbReference type="NCBI Taxonomy" id="67386"/>
    <lineage>
        <taxon>Bacteria</taxon>
        <taxon>Bacillati</taxon>
        <taxon>Actinomycetota</taxon>
        <taxon>Actinomycetes</taxon>
        <taxon>Kitasatosporales</taxon>
        <taxon>Streptomycetaceae</taxon>
        <taxon>Streptomyces</taxon>
    </lineage>
</organism>
<feature type="compositionally biased region" description="Basic and acidic residues" evidence="1">
    <location>
        <begin position="60"/>
        <end position="69"/>
    </location>
</feature>
<evidence type="ECO:0000313" key="3">
    <source>
        <dbReference type="Proteomes" id="UP000053127"/>
    </source>
</evidence>
<evidence type="ECO:0000313" key="2">
    <source>
        <dbReference type="EMBL" id="KUN08778.1"/>
    </source>
</evidence>
<sequence length="150" mass="16129">MAARETDAQQTTPQTAEAQQAGARKAEQVVSRYSPVIDVRLMPMGFGRDGNVHLVVPGRPDGRAHDCGRTVRASASPPAGTRHRPSRTVGAVPLHWQVVRPDLWTLWGRGPGSMKITQPAVRTDGGGALFDQIVLGRAGTDLPRLPDQEP</sequence>
<dbReference type="Proteomes" id="UP000053127">
    <property type="component" value="Unassembled WGS sequence"/>
</dbReference>
<feature type="region of interest" description="Disordered" evidence="1">
    <location>
        <begin position="1"/>
        <end position="28"/>
    </location>
</feature>
<reference evidence="2 3" key="1">
    <citation type="submission" date="2015-10" db="EMBL/GenBank/DDBJ databases">
        <title>Draft genome sequence of Streptomyces yokosukanensis DSM 40224, type strain for the species Streptomyces yokosukanensis.</title>
        <authorList>
            <person name="Ruckert C."/>
            <person name="Winkler A."/>
            <person name="Kalinowski J."/>
            <person name="Kampfer P."/>
            <person name="Glaeser S."/>
        </authorList>
    </citation>
    <scope>NUCLEOTIDE SEQUENCE [LARGE SCALE GENOMIC DNA]</scope>
    <source>
        <strain evidence="2 3">DSM 40224</strain>
    </source>
</reference>
<keyword evidence="3" id="KW-1185">Reference proteome</keyword>
<dbReference type="RefSeq" id="WP_067119198.1">
    <property type="nucleotide sequence ID" value="NZ_KQ948208.1"/>
</dbReference>
<comment type="caution">
    <text evidence="2">The sequence shown here is derived from an EMBL/GenBank/DDBJ whole genome shotgun (WGS) entry which is preliminary data.</text>
</comment>
<feature type="compositionally biased region" description="Low complexity" evidence="1">
    <location>
        <begin position="8"/>
        <end position="23"/>
    </location>
</feature>
<protein>
    <submittedName>
        <fullName evidence="2">Uncharacterized protein</fullName>
    </submittedName>
</protein>
<feature type="region of interest" description="Disordered" evidence="1">
    <location>
        <begin position="58"/>
        <end position="86"/>
    </location>
</feature>
<evidence type="ECO:0000256" key="1">
    <source>
        <dbReference type="SAM" id="MobiDB-lite"/>
    </source>
</evidence>
<name>A0A101PC71_9ACTN</name>
<dbReference type="AlphaFoldDB" id="A0A101PC71"/>
<proteinExistence type="predicted"/>
<dbReference type="OrthoDB" id="4281466at2"/>
<dbReference type="EMBL" id="LMWN01000007">
    <property type="protein sequence ID" value="KUN08778.1"/>
    <property type="molecule type" value="Genomic_DNA"/>
</dbReference>
<accession>A0A101PC71</accession>
<dbReference type="STRING" id="67386.AQI95_07145"/>